<keyword evidence="9" id="KW-1185">Reference proteome</keyword>
<dbReference type="SUPFAM" id="SSF57863">
    <property type="entry name" value="ArfGap/RecO-like zinc finger"/>
    <property type="match status" value="1"/>
</dbReference>
<evidence type="ECO:0000256" key="3">
    <source>
        <dbReference type="ARBA" id="ARBA00022771"/>
    </source>
</evidence>
<dbReference type="STRING" id="65357.A0A024GI97"/>
<evidence type="ECO:0000313" key="9">
    <source>
        <dbReference type="Proteomes" id="UP000053237"/>
    </source>
</evidence>
<feature type="region of interest" description="Disordered" evidence="6">
    <location>
        <begin position="181"/>
        <end position="202"/>
    </location>
</feature>
<dbReference type="InterPro" id="IPR038508">
    <property type="entry name" value="ArfGAP_dom_sf"/>
</dbReference>
<dbReference type="OrthoDB" id="983479at2759"/>
<evidence type="ECO:0000256" key="4">
    <source>
        <dbReference type="ARBA" id="ARBA00022833"/>
    </source>
</evidence>
<comment type="caution">
    <text evidence="8">The sequence shown here is derived from an EMBL/GenBank/DDBJ whole genome shotgun (WGS) entry which is preliminary data.</text>
</comment>
<feature type="region of interest" description="Disordered" evidence="6">
    <location>
        <begin position="133"/>
        <end position="157"/>
    </location>
</feature>
<evidence type="ECO:0000256" key="2">
    <source>
        <dbReference type="ARBA" id="ARBA00022723"/>
    </source>
</evidence>
<dbReference type="PROSITE" id="PS50115">
    <property type="entry name" value="ARFGAP"/>
    <property type="match status" value="1"/>
</dbReference>
<proteinExistence type="predicted"/>
<sequence>MACNQMPLEIQQQLRLLSGNNKCVDCDAPYPQWATVSYGTFLCLECSGRHRGLGVHISFVRSVTMDSWTELQIKQMQMGGNEAFRREFNGAGVPNTLCIQEKYNTSQAEAYRKRLSALVEGRIPLSLPQWDASCMKSPAHSSQRKGDDRGIEALNGESQDDYVARQLRLRDEARARMQAKFGPGGLQGIGSNGEKQEQHGNGGVADISSAFSFLSTTVSSAASTAASLVRDQNIGSKVSSGWSFVQNTLNDPNLSENVKTGASTGWSALSTASKSVWNAAQGAVDSPSSRNTVARSESDSKVSSGQSFDVEGRSTIPHCEPIATTSASASTRGMSLSQMDTSQRASPPLENSNSTKSENFAKRKEMNFFGEYGF</sequence>
<dbReference type="Pfam" id="PF01412">
    <property type="entry name" value="ArfGap"/>
    <property type="match status" value="1"/>
</dbReference>
<dbReference type="GO" id="GO:0008270">
    <property type="term" value="F:zinc ion binding"/>
    <property type="evidence" value="ECO:0007669"/>
    <property type="project" value="UniProtKB-KW"/>
</dbReference>
<feature type="compositionally biased region" description="Polar residues" evidence="6">
    <location>
        <begin position="323"/>
        <end position="358"/>
    </location>
</feature>
<feature type="domain" description="Arf-GAP" evidence="7">
    <location>
        <begin position="8"/>
        <end position="124"/>
    </location>
</feature>
<dbReference type="PANTHER" id="PTHR46395:SF1">
    <property type="entry name" value="ADP-RIBOSYLATION FACTOR GTPASE-ACTIVATING PROTEIN 1"/>
    <property type="match status" value="1"/>
</dbReference>
<keyword evidence="1" id="KW-0343">GTPase activation</keyword>
<evidence type="ECO:0000259" key="7">
    <source>
        <dbReference type="PROSITE" id="PS50115"/>
    </source>
</evidence>
<evidence type="ECO:0000313" key="8">
    <source>
        <dbReference type="EMBL" id="CCI46063.1"/>
    </source>
</evidence>
<organism evidence="8 9">
    <name type="scientific">Albugo candida</name>
    <dbReference type="NCBI Taxonomy" id="65357"/>
    <lineage>
        <taxon>Eukaryota</taxon>
        <taxon>Sar</taxon>
        <taxon>Stramenopiles</taxon>
        <taxon>Oomycota</taxon>
        <taxon>Peronosporomycetes</taxon>
        <taxon>Albuginales</taxon>
        <taxon>Albuginaceae</taxon>
        <taxon>Albugo</taxon>
    </lineage>
</organism>
<feature type="compositionally biased region" description="Polar residues" evidence="6">
    <location>
        <begin position="286"/>
        <end position="307"/>
    </location>
</feature>
<keyword evidence="2" id="KW-0479">Metal-binding</keyword>
<dbReference type="InterPro" id="IPR037278">
    <property type="entry name" value="ARFGAP/RecO"/>
</dbReference>
<evidence type="ECO:0000256" key="1">
    <source>
        <dbReference type="ARBA" id="ARBA00022468"/>
    </source>
</evidence>
<dbReference type="Gene3D" id="1.10.220.150">
    <property type="entry name" value="Arf GTPase activating protein"/>
    <property type="match status" value="1"/>
</dbReference>
<dbReference type="GO" id="GO:0030100">
    <property type="term" value="P:regulation of endocytosis"/>
    <property type="evidence" value="ECO:0007669"/>
    <property type="project" value="TreeGrafter"/>
</dbReference>
<dbReference type="GO" id="GO:0000139">
    <property type="term" value="C:Golgi membrane"/>
    <property type="evidence" value="ECO:0007669"/>
    <property type="project" value="TreeGrafter"/>
</dbReference>
<reference evidence="8 9" key="1">
    <citation type="submission" date="2012-05" db="EMBL/GenBank/DDBJ databases">
        <title>Recombination and specialization in a pathogen metapopulation.</title>
        <authorList>
            <person name="Gardiner A."/>
            <person name="Kemen E."/>
            <person name="Schultz-Larsen T."/>
            <person name="MacLean D."/>
            <person name="Van Oosterhout C."/>
            <person name="Jones J.D.G."/>
        </authorList>
    </citation>
    <scope>NUCLEOTIDE SEQUENCE [LARGE SCALE GENOMIC DNA]</scope>
    <source>
        <strain evidence="8 9">Ac Nc2</strain>
    </source>
</reference>
<keyword evidence="3 5" id="KW-0863">Zinc-finger</keyword>
<dbReference type="PRINTS" id="PR00405">
    <property type="entry name" value="REVINTRACTNG"/>
</dbReference>
<keyword evidence="4" id="KW-0862">Zinc</keyword>
<evidence type="ECO:0000256" key="6">
    <source>
        <dbReference type="SAM" id="MobiDB-lite"/>
    </source>
</evidence>
<protein>
    <recommendedName>
        <fullName evidence="7">Arf-GAP domain-containing protein</fullName>
    </recommendedName>
</protein>
<gene>
    <name evidence="8" type="ORF">BN9_069920</name>
</gene>
<dbReference type="SMART" id="SM00105">
    <property type="entry name" value="ArfGap"/>
    <property type="match status" value="1"/>
</dbReference>
<feature type="compositionally biased region" description="Gly residues" evidence="6">
    <location>
        <begin position="182"/>
        <end position="191"/>
    </location>
</feature>
<evidence type="ECO:0000256" key="5">
    <source>
        <dbReference type="PROSITE-ProRule" id="PRU00288"/>
    </source>
</evidence>
<dbReference type="InParanoid" id="A0A024GI97"/>
<name>A0A024GI97_9STRA</name>
<dbReference type="GO" id="GO:0005096">
    <property type="term" value="F:GTPase activator activity"/>
    <property type="evidence" value="ECO:0007669"/>
    <property type="project" value="UniProtKB-KW"/>
</dbReference>
<dbReference type="InterPro" id="IPR001164">
    <property type="entry name" value="ArfGAP_dom"/>
</dbReference>
<dbReference type="EMBL" id="CAIX01000115">
    <property type="protein sequence ID" value="CCI46063.1"/>
    <property type="molecule type" value="Genomic_DNA"/>
</dbReference>
<accession>A0A024GI97</accession>
<feature type="region of interest" description="Disordered" evidence="6">
    <location>
        <begin position="281"/>
        <end position="362"/>
    </location>
</feature>
<dbReference type="PANTHER" id="PTHR46395">
    <property type="entry name" value="ADP-RIBOSYLATION FACTOR GTPASE-ACTIVATING PROTEIN 1"/>
    <property type="match status" value="1"/>
</dbReference>
<dbReference type="Proteomes" id="UP000053237">
    <property type="component" value="Unassembled WGS sequence"/>
</dbReference>
<dbReference type="CDD" id="cd08830">
    <property type="entry name" value="ArfGap_ArfGap1"/>
    <property type="match status" value="1"/>
</dbReference>
<dbReference type="GO" id="GO:0032012">
    <property type="term" value="P:regulation of ARF protein signal transduction"/>
    <property type="evidence" value="ECO:0007669"/>
    <property type="project" value="TreeGrafter"/>
</dbReference>
<dbReference type="AlphaFoldDB" id="A0A024GI97"/>